<dbReference type="EMBL" id="KB456264">
    <property type="protein sequence ID" value="EMF12623.1"/>
    <property type="molecule type" value="Genomic_DNA"/>
</dbReference>
<dbReference type="AlphaFoldDB" id="M3CFM4"/>
<feature type="region of interest" description="Disordered" evidence="1">
    <location>
        <begin position="160"/>
        <end position="181"/>
    </location>
</feature>
<protein>
    <submittedName>
        <fullName evidence="2">Uncharacterized protein</fullName>
    </submittedName>
</protein>
<dbReference type="HOGENOM" id="CLU_047452_0_0_1"/>
<feature type="region of interest" description="Disordered" evidence="1">
    <location>
        <begin position="316"/>
        <end position="395"/>
    </location>
</feature>
<organism evidence="2 3">
    <name type="scientific">Sphaerulina musiva (strain SO2202)</name>
    <name type="common">Poplar stem canker fungus</name>
    <name type="synonym">Septoria musiva</name>
    <dbReference type="NCBI Taxonomy" id="692275"/>
    <lineage>
        <taxon>Eukaryota</taxon>
        <taxon>Fungi</taxon>
        <taxon>Dikarya</taxon>
        <taxon>Ascomycota</taxon>
        <taxon>Pezizomycotina</taxon>
        <taxon>Dothideomycetes</taxon>
        <taxon>Dothideomycetidae</taxon>
        <taxon>Mycosphaerellales</taxon>
        <taxon>Mycosphaerellaceae</taxon>
        <taxon>Sphaerulina</taxon>
    </lineage>
</organism>
<dbReference type="OMA" id="FDYQGWK"/>
<proteinExistence type="predicted"/>
<evidence type="ECO:0000256" key="1">
    <source>
        <dbReference type="SAM" id="MobiDB-lite"/>
    </source>
</evidence>
<keyword evidence="3" id="KW-1185">Reference proteome</keyword>
<name>M3CFM4_SPHMS</name>
<evidence type="ECO:0000313" key="3">
    <source>
        <dbReference type="Proteomes" id="UP000016931"/>
    </source>
</evidence>
<feature type="compositionally biased region" description="Low complexity" evidence="1">
    <location>
        <begin position="267"/>
        <end position="286"/>
    </location>
</feature>
<sequence length="462" mass="49838">MPRQLTITPAPFKSSYLAIPPTPFSPRLPISPLAFPPTKQYDQAAGRRREQLKTTVDLVPPPADPLHWLWQCHKCNRIYQLGVTRRCLDDGHFFCAGTTTVIKKSRGKGGKVVRRHAACASEFDYQGWKGWGVWRRSVGEQVNAAEALLKAEEAFESAFRERDGPSWSANHSRNGSAQRYWEKSQATMQKDCWEKCDYPSECRWGKQYGAKTPTPTATIPPSPPTVASSSSAIAGEDKEDQDSERDDPATSFEEILLSLSRSATGGSSPSPSPSSSSSSSPSSPSSAVTGGGGNNGGDIADLPIVLEEPLLDYLEPLSPRRSQRQKSVTEGETPIVSMDDLLESVKRRKRRSSGQIPSPLGANPPSPVFMEPEMDLGDGGDGAKLERSSSANNAAVAARGQKHSIVLGGALQRAFDDLDVGVTSGGWSLQEKAGGFVRGLVVGSTKKKNSHNSKSSRGKRDS</sequence>
<dbReference type="Proteomes" id="UP000016931">
    <property type="component" value="Unassembled WGS sequence"/>
</dbReference>
<evidence type="ECO:0000313" key="2">
    <source>
        <dbReference type="EMBL" id="EMF12623.1"/>
    </source>
</evidence>
<feature type="region of interest" description="Disordered" evidence="1">
    <location>
        <begin position="441"/>
        <end position="462"/>
    </location>
</feature>
<dbReference type="GeneID" id="27898452"/>
<dbReference type="OrthoDB" id="5396104at2759"/>
<dbReference type="eggNOG" id="ENOG502SSVD">
    <property type="taxonomic scope" value="Eukaryota"/>
</dbReference>
<feature type="compositionally biased region" description="Basic residues" evidence="1">
    <location>
        <begin position="445"/>
        <end position="462"/>
    </location>
</feature>
<gene>
    <name evidence="2" type="ORF">SEPMUDRAFT_117192</name>
</gene>
<feature type="region of interest" description="Disordered" evidence="1">
    <location>
        <begin position="208"/>
        <end position="303"/>
    </location>
</feature>
<feature type="compositionally biased region" description="Polar residues" evidence="1">
    <location>
        <begin position="167"/>
        <end position="177"/>
    </location>
</feature>
<feature type="compositionally biased region" description="Low complexity" evidence="1">
    <location>
        <begin position="225"/>
        <end position="234"/>
    </location>
</feature>
<dbReference type="RefSeq" id="XP_016760744.1">
    <property type="nucleotide sequence ID" value="XM_016901315.1"/>
</dbReference>
<reference evidence="2 3" key="1">
    <citation type="journal article" date="2012" name="PLoS Pathog.">
        <title>Diverse lifestyles and strategies of plant pathogenesis encoded in the genomes of eighteen Dothideomycetes fungi.</title>
        <authorList>
            <person name="Ohm R.A."/>
            <person name="Feau N."/>
            <person name="Henrissat B."/>
            <person name="Schoch C.L."/>
            <person name="Horwitz B.A."/>
            <person name="Barry K.W."/>
            <person name="Condon B.J."/>
            <person name="Copeland A.C."/>
            <person name="Dhillon B."/>
            <person name="Glaser F."/>
            <person name="Hesse C.N."/>
            <person name="Kosti I."/>
            <person name="LaButti K."/>
            <person name="Lindquist E.A."/>
            <person name="Lucas S."/>
            <person name="Salamov A.A."/>
            <person name="Bradshaw R.E."/>
            <person name="Ciuffetti L."/>
            <person name="Hamelin R.C."/>
            <person name="Kema G.H.J."/>
            <person name="Lawrence C."/>
            <person name="Scott J.A."/>
            <person name="Spatafora J.W."/>
            <person name="Turgeon B.G."/>
            <person name="de Wit P.J.G.M."/>
            <person name="Zhong S."/>
            <person name="Goodwin S.B."/>
            <person name="Grigoriev I.V."/>
        </authorList>
    </citation>
    <scope>NUCLEOTIDE SEQUENCE [LARGE SCALE GENOMIC DNA]</scope>
    <source>
        <strain evidence="2 3">SO2202</strain>
    </source>
</reference>
<accession>M3CFM4</accession>
<dbReference type="STRING" id="692275.M3CFM4"/>